<dbReference type="Pfam" id="PF00990">
    <property type="entry name" value="GGDEF"/>
    <property type="match status" value="1"/>
</dbReference>
<dbReference type="InterPro" id="IPR000160">
    <property type="entry name" value="GGDEF_dom"/>
</dbReference>
<accession>A0ABS9WYU8</accession>
<protein>
    <recommendedName>
        <fullName evidence="1">diguanylate cyclase</fullName>
        <ecNumber evidence="1">2.7.7.65</ecNumber>
    </recommendedName>
</protein>
<feature type="transmembrane region" description="Helical" evidence="3">
    <location>
        <begin position="188"/>
        <end position="211"/>
    </location>
</feature>
<dbReference type="CDD" id="cd01949">
    <property type="entry name" value="GGDEF"/>
    <property type="match status" value="1"/>
</dbReference>
<keyword evidence="6" id="KW-1185">Reference proteome</keyword>
<comment type="caution">
    <text evidence="5">The sequence shown here is derived from an EMBL/GenBank/DDBJ whole genome shotgun (WGS) entry which is preliminary data.</text>
</comment>
<dbReference type="InterPro" id="IPR043128">
    <property type="entry name" value="Rev_trsase/Diguanyl_cyclase"/>
</dbReference>
<evidence type="ECO:0000313" key="6">
    <source>
        <dbReference type="Proteomes" id="UP001139646"/>
    </source>
</evidence>
<dbReference type="PROSITE" id="PS50887">
    <property type="entry name" value="GGDEF"/>
    <property type="match status" value="1"/>
</dbReference>
<dbReference type="InterPro" id="IPR050469">
    <property type="entry name" value="Diguanylate_Cyclase"/>
</dbReference>
<keyword evidence="3" id="KW-0472">Membrane</keyword>
<evidence type="ECO:0000313" key="5">
    <source>
        <dbReference type="EMBL" id="MCI2282732.1"/>
    </source>
</evidence>
<feature type="transmembrane region" description="Helical" evidence="3">
    <location>
        <begin position="100"/>
        <end position="118"/>
    </location>
</feature>
<reference evidence="5" key="1">
    <citation type="submission" date="2022-01" db="EMBL/GenBank/DDBJ databases">
        <title>Colwellia maritima, isolated from seawater.</title>
        <authorList>
            <person name="Kristyanto S."/>
            <person name="Jung J."/>
            <person name="Jeon C.O."/>
        </authorList>
    </citation>
    <scope>NUCLEOTIDE SEQUENCE</scope>
    <source>
        <strain evidence="5">MSW7</strain>
    </source>
</reference>
<dbReference type="SMART" id="SM00267">
    <property type="entry name" value="GGDEF"/>
    <property type="match status" value="1"/>
</dbReference>
<feature type="transmembrane region" description="Helical" evidence="3">
    <location>
        <begin position="124"/>
        <end position="144"/>
    </location>
</feature>
<dbReference type="Gene3D" id="3.30.70.270">
    <property type="match status" value="1"/>
</dbReference>
<dbReference type="SUPFAM" id="SSF55073">
    <property type="entry name" value="Nucleotide cyclase"/>
    <property type="match status" value="1"/>
</dbReference>
<feature type="transmembrane region" description="Helical" evidence="3">
    <location>
        <begin position="66"/>
        <end position="88"/>
    </location>
</feature>
<evidence type="ECO:0000256" key="3">
    <source>
        <dbReference type="SAM" id="Phobius"/>
    </source>
</evidence>
<feature type="transmembrane region" description="Helical" evidence="3">
    <location>
        <begin position="156"/>
        <end position="176"/>
    </location>
</feature>
<dbReference type="RefSeq" id="WP_242283675.1">
    <property type="nucleotide sequence ID" value="NZ_JAKKSL010000001.1"/>
</dbReference>
<gene>
    <name evidence="5" type="ORF">L3081_04065</name>
</gene>
<proteinExistence type="predicted"/>
<dbReference type="EMBL" id="JAKKSL010000001">
    <property type="protein sequence ID" value="MCI2282732.1"/>
    <property type="molecule type" value="Genomic_DNA"/>
</dbReference>
<evidence type="ECO:0000256" key="2">
    <source>
        <dbReference type="ARBA" id="ARBA00034247"/>
    </source>
</evidence>
<organism evidence="5 6">
    <name type="scientific">Colwellia maritima</name>
    <dbReference type="NCBI Taxonomy" id="2912588"/>
    <lineage>
        <taxon>Bacteria</taxon>
        <taxon>Pseudomonadati</taxon>
        <taxon>Pseudomonadota</taxon>
        <taxon>Gammaproteobacteria</taxon>
        <taxon>Alteromonadales</taxon>
        <taxon>Colwelliaceae</taxon>
        <taxon>Colwellia</taxon>
    </lineage>
</organism>
<evidence type="ECO:0000259" key="4">
    <source>
        <dbReference type="PROSITE" id="PS50887"/>
    </source>
</evidence>
<keyword evidence="3" id="KW-1133">Transmembrane helix</keyword>
<dbReference type="Proteomes" id="UP001139646">
    <property type="component" value="Unassembled WGS sequence"/>
</dbReference>
<dbReference type="PANTHER" id="PTHR45138:SF9">
    <property type="entry name" value="DIGUANYLATE CYCLASE DGCM-RELATED"/>
    <property type="match status" value="1"/>
</dbReference>
<feature type="transmembrane region" description="Helical" evidence="3">
    <location>
        <begin position="39"/>
        <end position="60"/>
    </location>
</feature>
<dbReference type="NCBIfam" id="TIGR00254">
    <property type="entry name" value="GGDEF"/>
    <property type="match status" value="1"/>
</dbReference>
<name>A0ABS9WYU8_9GAMM</name>
<dbReference type="EC" id="2.7.7.65" evidence="1"/>
<evidence type="ECO:0000256" key="1">
    <source>
        <dbReference type="ARBA" id="ARBA00012528"/>
    </source>
</evidence>
<dbReference type="InterPro" id="IPR029787">
    <property type="entry name" value="Nucleotide_cyclase"/>
</dbReference>
<keyword evidence="3" id="KW-0812">Transmembrane</keyword>
<feature type="transmembrane region" description="Helical" evidence="3">
    <location>
        <begin position="6"/>
        <end position="27"/>
    </location>
</feature>
<dbReference type="PANTHER" id="PTHR45138">
    <property type="entry name" value="REGULATORY COMPONENTS OF SENSORY TRANSDUCTION SYSTEM"/>
    <property type="match status" value="1"/>
</dbReference>
<feature type="domain" description="GGDEF" evidence="4">
    <location>
        <begin position="255"/>
        <end position="389"/>
    </location>
</feature>
<sequence length="401" mass="45321">MEGLDIRTLIFTNVLLGLFLGSGSLLFARIHPFFLGFKALGYSYLLFSFGFALLGLRHYIPDFISIIIANLAIVAAFSLLIMGVLKFLKHDNSAFKKMAIFMLLIMLVAFVYFTYFYVNINARIITISTIMAIFSLFVCVKVLTKHNNLIATYSRVLVFSFLFAVVVFLLRIYFTFHEATLNNFMDAGIIHAFSLIALLLISITSCFALTLSASRQLTNKLAIQVTIDPLTTIYNRRAFDELALNVVSRAQRENKPLSVILIDVDYFKQINEKFGHQLCNKLLRECSARLKGCLRQYDILARYEDEAFVLLLPDTNAETAILIAEKLRYSVLYPEFNIHKDGRLNVSASFGVATNKGEHIHWLQLLSLAEQALFHAKNSGGNGVKLHSASVHRLPTPEKHQ</sequence>
<comment type="catalytic activity">
    <reaction evidence="2">
        <text>2 GTP = 3',3'-c-di-GMP + 2 diphosphate</text>
        <dbReference type="Rhea" id="RHEA:24898"/>
        <dbReference type="ChEBI" id="CHEBI:33019"/>
        <dbReference type="ChEBI" id="CHEBI:37565"/>
        <dbReference type="ChEBI" id="CHEBI:58805"/>
        <dbReference type="EC" id="2.7.7.65"/>
    </reaction>
</comment>